<dbReference type="HOGENOM" id="CLU_2794013_0_0_1"/>
<proteinExistence type="predicted"/>
<organism evidence="1 2">
    <name type="scientific">Fusarium oxysporum f. sp. cubense (strain race 4)</name>
    <name type="common">Panama disease fungus</name>
    <dbReference type="NCBI Taxonomy" id="2502994"/>
    <lineage>
        <taxon>Eukaryota</taxon>
        <taxon>Fungi</taxon>
        <taxon>Dikarya</taxon>
        <taxon>Ascomycota</taxon>
        <taxon>Pezizomycotina</taxon>
        <taxon>Sordariomycetes</taxon>
        <taxon>Hypocreomycetidae</taxon>
        <taxon>Hypocreales</taxon>
        <taxon>Nectriaceae</taxon>
        <taxon>Fusarium</taxon>
        <taxon>Fusarium oxysporum species complex</taxon>
    </lineage>
</organism>
<dbReference type="OrthoDB" id="408631at2759"/>
<reference evidence="2" key="1">
    <citation type="submission" date="2012-09" db="EMBL/GenBank/DDBJ databases">
        <title>Genome sequencing and comparative transcriptomics of race 1 and race 4 of banana pathogen: Fusarium oxysporum f. sp. cubense.</title>
        <authorList>
            <person name="Fang X."/>
            <person name="Huang J."/>
        </authorList>
    </citation>
    <scope>NUCLEOTIDE SEQUENCE [LARGE SCALE GENOMIC DNA]</scope>
    <source>
        <strain evidence="2">race 4</strain>
    </source>
</reference>
<reference evidence="2" key="2">
    <citation type="journal article" date="2014" name="PLoS ONE">
        <title>Genome and Transcriptome Analysis of the Fungal Pathogen Fusarium oxysporum f. sp. cubense Causing Banana Vascular Wilt Disease.</title>
        <authorList>
            <person name="Guo L."/>
            <person name="Han L."/>
            <person name="Yang L."/>
            <person name="Zeng H."/>
            <person name="Fan D."/>
            <person name="Zhu Y."/>
            <person name="Feng Y."/>
            <person name="Wang G."/>
            <person name="Peng C."/>
            <person name="Jiang X."/>
            <person name="Zhou D."/>
            <person name="Ni P."/>
            <person name="Liang C."/>
            <person name="Liu L."/>
            <person name="Wang J."/>
            <person name="Mao C."/>
            <person name="Fang X."/>
            <person name="Peng M."/>
            <person name="Huang J."/>
        </authorList>
    </citation>
    <scope>NUCLEOTIDE SEQUENCE [LARGE SCALE GENOMIC DNA]</scope>
    <source>
        <strain evidence="2">race 4</strain>
    </source>
</reference>
<protein>
    <submittedName>
        <fullName evidence="1">Uncharacterized protein</fullName>
    </submittedName>
</protein>
<dbReference type="Proteomes" id="UP000016929">
    <property type="component" value="Unassembled WGS sequence"/>
</dbReference>
<evidence type="ECO:0000313" key="2">
    <source>
        <dbReference type="Proteomes" id="UP000016929"/>
    </source>
</evidence>
<accession>N1RR03</accession>
<sequence length="70" mass="7700">MDSCVTSALSRTTKSDIPIVGTRSTVDEEVANFMRQNPSLHMGGKDDFTTKREEHLKVAPSLLELSIGLH</sequence>
<name>N1RR03_FUSC4</name>
<keyword evidence="2" id="KW-1185">Reference proteome</keyword>
<dbReference type="EMBL" id="KB726480">
    <property type="protein sequence ID" value="EMT69053.1"/>
    <property type="molecule type" value="Genomic_DNA"/>
</dbReference>
<dbReference type="STRING" id="1229665.N1RR03"/>
<gene>
    <name evidence="1" type="ORF">FOC4_g10005152</name>
</gene>
<dbReference type="AlphaFoldDB" id="N1RR03"/>
<evidence type="ECO:0000313" key="1">
    <source>
        <dbReference type="EMBL" id="EMT69053.1"/>
    </source>
</evidence>